<sequence length="90" mass="9357">MTYVYAQCLTAQAPGTWSPYVENGCSDTCGMCGVIKMIRICLVEGTCTGSPTMNSTTHCGSTLCPYPRNSCCPGFIAGVSSGSLVCLQIG</sequence>
<evidence type="ECO:0000313" key="2">
    <source>
        <dbReference type="WBParaSite" id="ACRNAN_scaffold727.g13718.t1"/>
    </source>
</evidence>
<reference evidence="2" key="1">
    <citation type="submission" date="2022-11" db="UniProtKB">
        <authorList>
            <consortium name="WormBaseParasite"/>
        </authorList>
    </citation>
    <scope>IDENTIFICATION</scope>
</reference>
<dbReference type="WBParaSite" id="ACRNAN_scaffold727.g13718.t1">
    <property type="protein sequence ID" value="ACRNAN_scaffold727.g13718.t1"/>
    <property type="gene ID" value="ACRNAN_scaffold727.g13718"/>
</dbReference>
<dbReference type="Proteomes" id="UP000887540">
    <property type="component" value="Unplaced"/>
</dbReference>
<dbReference type="AlphaFoldDB" id="A0A914ECJ8"/>
<dbReference type="PANTHER" id="PTHR31507">
    <property type="entry name" value="PROTEIN CBG15923"/>
    <property type="match status" value="1"/>
</dbReference>
<dbReference type="PANTHER" id="PTHR31507:SF3">
    <property type="entry name" value="TIL DOMAIN-CONTAINING PROTEIN"/>
    <property type="match status" value="1"/>
</dbReference>
<protein>
    <submittedName>
        <fullName evidence="2">Uncharacterized protein</fullName>
    </submittedName>
</protein>
<name>A0A914ECJ8_9BILA</name>
<proteinExistence type="predicted"/>
<evidence type="ECO:0000313" key="1">
    <source>
        <dbReference type="Proteomes" id="UP000887540"/>
    </source>
</evidence>
<organism evidence="1 2">
    <name type="scientific">Acrobeloides nanus</name>
    <dbReference type="NCBI Taxonomy" id="290746"/>
    <lineage>
        <taxon>Eukaryota</taxon>
        <taxon>Metazoa</taxon>
        <taxon>Ecdysozoa</taxon>
        <taxon>Nematoda</taxon>
        <taxon>Chromadorea</taxon>
        <taxon>Rhabditida</taxon>
        <taxon>Tylenchina</taxon>
        <taxon>Cephalobomorpha</taxon>
        <taxon>Cephaloboidea</taxon>
        <taxon>Cephalobidae</taxon>
        <taxon>Acrobeloides</taxon>
    </lineage>
</organism>
<accession>A0A914ECJ8</accession>
<keyword evidence="1" id="KW-1185">Reference proteome</keyword>